<feature type="region of interest" description="Disordered" evidence="1">
    <location>
        <begin position="207"/>
        <end position="230"/>
    </location>
</feature>
<feature type="compositionally biased region" description="Polar residues" evidence="1">
    <location>
        <begin position="362"/>
        <end position="371"/>
    </location>
</feature>
<evidence type="ECO:0000313" key="3">
    <source>
        <dbReference type="Proteomes" id="UP001174934"/>
    </source>
</evidence>
<reference evidence="2" key="1">
    <citation type="submission" date="2023-06" db="EMBL/GenBank/DDBJ databases">
        <title>Genome-scale phylogeny and comparative genomics of the fungal order Sordariales.</title>
        <authorList>
            <consortium name="Lawrence Berkeley National Laboratory"/>
            <person name="Hensen N."/>
            <person name="Bonometti L."/>
            <person name="Westerberg I."/>
            <person name="Brannstrom I.O."/>
            <person name="Guillou S."/>
            <person name="Cros-Aarteil S."/>
            <person name="Calhoun S."/>
            <person name="Haridas S."/>
            <person name="Kuo A."/>
            <person name="Mondo S."/>
            <person name="Pangilinan J."/>
            <person name="Riley R."/>
            <person name="LaButti K."/>
            <person name="Andreopoulos B."/>
            <person name="Lipzen A."/>
            <person name="Chen C."/>
            <person name="Yanf M."/>
            <person name="Daum C."/>
            <person name="Ng V."/>
            <person name="Clum A."/>
            <person name="Steindorff A."/>
            <person name="Ohm R."/>
            <person name="Martin F."/>
            <person name="Silar P."/>
            <person name="Natvig D."/>
            <person name="Lalanne C."/>
            <person name="Gautier V."/>
            <person name="Ament-velasquez S.L."/>
            <person name="Kruys A."/>
            <person name="Hutchinson M.I."/>
            <person name="Powell A.J."/>
            <person name="Barry K."/>
            <person name="Miller A.N."/>
            <person name="Grigoriev I.V."/>
            <person name="Debuchy R."/>
            <person name="Gladieux P."/>
            <person name="Thoren M.H."/>
            <person name="Johannesson H."/>
        </authorList>
    </citation>
    <scope>NUCLEOTIDE SEQUENCE</scope>
    <source>
        <strain evidence="2">SMH3391-2</strain>
    </source>
</reference>
<accession>A0AA39X6R3</accession>
<feature type="compositionally biased region" description="Low complexity" evidence="1">
    <location>
        <begin position="296"/>
        <end position="310"/>
    </location>
</feature>
<evidence type="ECO:0000313" key="2">
    <source>
        <dbReference type="EMBL" id="KAK0628334.1"/>
    </source>
</evidence>
<proteinExistence type="predicted"/>
<feature type="region of interest" description="Disordered" evidence="1">
    <location>
        <begin position="291"/>
        <end position="371"/>
    </location>
</feature>
<organism evidence="2 3">
    <name type="scientific">Bombardia bombarda</name>
    <dbReference type="NCBI Taxonomy" id="252184"/>
    <lineage>
        <taxon>Eukaryota</taxon>
        <taxon>Fungi</taxon>
        <taxon>Dikarya</taxon>
        <taxon>Ascomycota</taxon>
        <taxon>Pezizomycotina</taxon>
        <taxon>Sordariomycetes</taxon>
        <taxon>Sordariomycetidae</taxon>
        <taxon>Sordariales</taxon>
        <taxon>Lasiosphaeriaceae</taxon>
        <taxon>Bombardia</taxon>
    </lineage>
</organism>
<evidence type="ECO:0000256" key="1">
    <source>
        <dbReference type="SAM" id="MobiDB-lite"/>
    </source>
</evidence>
<sequence length="371" mass="40884">MPVVYLETGELSVIPQRPPIKSPLYKKNPKNGLVQPYANKGTVTKSFRIDRAILAAIIRKLFPGFKNISREQLEAVEVEMFGFATNICKSGNGSYDNDPLGFMAVVGEALPWTAKISRSYFAAFFVALRAARLRWFKDKKDPIDIKLHSALAKAIDGFTAVSNINFGHVSVATWIRVGGFCYDMRELEKWANNGQVKLVAPGYVKQDGEDSEGSVYSDADSDFEPEGKGKGKAKDAAVYIFVDEYPTVQDLKNEYITLEFPVDENDVEEAHHLFGVRPAHVAKESDPVDIEVTEEGPSGSGPASSASKPPDFIENNNDKYAGLGKRKGGLEIQDEYEQNSNPSAKAKGKRPAKVSLRPMTLSIRSKPSSRK</sequence>
<dbReference type="Proteomes" id="UP001174934">
    <property type="component" value="Unassembled WGS sequence"/>
</dbReference>
<keyword evidence="3" id="KW-1185">Reference proteome</keyword>
<comment type="caution">
    <text evidence="2">The sequence shown here is derived from an EMBL/GenBank/DDBJ whole genome shotgun (WGS) entry which is preliminary data.</text>
</comment>
<dbReference type="AlphaFoldDB" id="A0AA39X6R3"/>
<gene>
    <name evidence="2" type="ORF">B0T17DRAFT_652217</name>
</gene>
<dbReference type="EMBL" id="JAULSR010000002">
    <property type="protein sequence ID" value="KAK0628334.1"/>
    <property type="molecule type" value="Genomic_DNA"/>
</dbReference>
<name>A0AA39X6R3_9PEZI</name>
<protein>
    <submittedName>
        <fullName evidence="2">Uncharacterized protein</fullName>
    </submittedName>
</protein>